<reference evidence="3 4" key="1">
    <citation type="submission" date="2019-04" db="EMBL/GenBank/DDBJ databases">
        <authorList>
            <person name="Li Y."/>
            <person name="Wang J."/>
        </authorList>
    </citation>
    <scope>NUCLEOTIDE SEQUENCE [LARGE SCALE GENOMIC DNA]</scope>
    <source>
        <strain evidence="3 4">DSM 14668</strain>
    </source>
</reference>
<protein>
    <submittedName>
        <fullName evidence="3">Uncharacterized protein</fullName>
    </submittedName>
</protein>
<dbReference type="AlphaFoldDB" id="A0A4U1JB33"/>
<dbReference type="EMBL" id="SSMQ01000022">
    <property type="protein sequence ID" value="TKD05117.1"/>
    <property type="molecule type" value="Genomic_DNA"/>
</dbReference>
<evidence type="ECO:0000256" key="1">
    <source>
        <dbReference type="SAM" id="MobiDB-lite"/>
    </source>
</evidence>
<feature type="signal peptide" evidence="2">
    <location>
        <begin position="1"/>
        <end position="24"/>
    </location>
</feature>
<dbReference type="RefSeq" id="WP_136930924.1">
    <property type="nucleotide sequence ID" value="NZ_SSMQ01000022.1"/>
</dbReference>
<evidence type="ECO:0000256" key="2">
    <source>
        <dbReference type="SAM" id="SignalP"/>
    </source>
</evidence>
<evidence type="ECO:0000313" key="4">
    <source>
        <dbReference type="Proteomes" id="UP000309215"/>
    </source>
</evidence>
<evidence type="ECO:0000313" key="3">
    <source>
        <dbReference type="EMBL" id="TKD05117.1"/>
    </source>
</evidence>
<organism evidence="3 4">
    <name type="scientific">Polyangium fumosum</name>
    <dbReference type="NCBI Taxonomy" id="889272"/>
    <lineage>
        <taxon>Bacteria</taxon>
        <taxon>Pseudomonadati</taxon>
        <taxon>Myxococcota</taxon>
        <taxon>Polyangia</taxon>
        <taxon>Polyangiales</taxon>
        <taxon>Polyangiaceae</taxon>
        <taxon>Polyangium</taxon>
    </lineage>
</organism>
<dbReference type="OrthoDB" id="5526699at2"/>
<gene>
    <name evidence="3" type="ORF">E8A74_21460</name>
</gene>
<keyword evidence="2" id="KW-0732">Signal</keyword>
<feature type="region of interest" description="Disordered" evidence="1">
    <location>
        <begin position="96"/>
        <end position="132"/>
    </location>
</feature>
<dbReference type="PROSITE" id="PS51257">
    <property type="entry name" value="PROKAR_LIPOPROTEIN"/>
    <property type="match status" value="1"/>
</dbReference>
<sequence>MSLRLLRPASLVLALVPIALVACAAAPKSGEAPATAVDIAAESAESAAPPPPPAATASAKVASDDLRTPDDAATELDRWEISFLNVMVVADEAKSSAEGAAPPAAPTDAARKAPTKPVAPEATSAGSEESPCHGACRAYASMKRAATRLCDLAGKEDDRCAAAQQRIDRANERLKAACPRCESLRD</sequence>
<proteinExistence type="predicted"/>
<keyword evidence="4" id="KW-1185">Reference proteome</keyword>
<name>A0A4U1JB33_9BACT</name>
<dbReference type="Proteomes" id="UP000309215">
    <property type="component" value="Unassembled WGS sequence"/>
</dbReference>
<feature type="region of interest" description="Disordered" evidence="1">
    <location>
        <begin position="41"/>
        <end position="67"/>
    </location>
</feature>
<feature type="chain" id="PRO_5020367331" evidence="2">
    <location>
        <begin position="25"/>
        <end position="186"/>
    </location>
</feature>
<comment type="caution">
    <text evidence="3">The sequence shown here is derived from an EMBL/GenBank/DDBJ whole genome shotgun (WGS) entry which is preliminary data.</text>
</comment>
<feature type="compositionally biased region" description="Low complexity" evidence="1">
    <location>
        <begin position="96"/>
        <end position="108"/>
    </location>
</feature>
<accession>A0A4U1JB33</accession>